<evidence type="ECO:0000256" key="1">
    <source>
        <dbReference type="SAM" id="Phobius"/>
    </source>
</evidence>
<keyword evidence="2" id="KW-0732">Signal</keyword>
<dbReference type="EMBL" id="GEDV01011768">
    <property type="protein sequence ID" value="JAP76789.1"/>
    <property type="molecule type" value="Transcribed_RNA"/>
</dbReference>
<keyword evidence="1" id="KW-0812">Transmembrane</keyword>
<evidence type="ECO:0000313" key="3">
    <source>
        <dbReference type="EMBL" id="JAP76789.1"/>
    </source>
</evidence>
<dbReference type="AlphaFoldDB" id="A0A131YBW7"/>
<reference evidence="3" key="1">
    <citation type="journal article" date="2016" name="Ticks Tick Borne Dis.">
        <title>De novo assembly and annotation of the salivary gland transcriptome of Rhipicephalus appendiculatus male and female ticks during blood feeding.</title>
        <authorList>
            <person name="de Castro M.H."/>
            <person name="de Klerk D."/>
            <person name="Pienaar R."/>
            <person name="Latif A.A."/>
            <person name="Rees D.J."/>
            <person name="Mans B.J."/>
        </authorList>
    </citation>
    <scope>NUCLEOTIDE SEQUENCE</scope>
    <source>
        <tissue evidence="3">Salivary glands</tissue>
    </source>
</reference>
<feature type="chain" id="PRO_5007284601" evidence="2">
    <location>
        <begin position="18"/>
        <end position="109"/>
    </location>
</feature>
<feature type="transmembrane region" description="Helical" evidence="1">
    <location>
        <begin position="41"/>
        <end position="61"/>
    </location>
</feature>
<proteinExistence type="predicted"/>
<keyword evidence="1" id="KW-1133">Transmembrane helix</keyword>
<organism evidence="3">
    <name type="scientific">Rhipicephalus appendiculatus</name>
    <name type="common">Brown ear tick</name>
    <dbReference type="NCBI Taxonomy" id="34631"/>
    <lineage>
        <taxon>Eukaryota</taxon>
        <taxon>Metazoa</taxon>
        <taxon>Ecdysozoa</taxon>
        <taxon>Arthropoda</taxon>
        <taxon>Chelicerata</taxon>
        <taxon>Arachnida</taxon>
        <taxon>Acari</taxon>
        <taxon>Parasitiformes</taxon>
        <taxon>Ixodida</taxon>
        <taxon>Ixodoidea</taxon>
        <taxon>Ixodidae</taxon>
        <taxon>Rhipicephalinae</taxon>
        <taxon>Rhipicephalus</taxon>
        <taxon>Rhipicephalus</taxon>
    </lineage>
</organism>
<accession>A0A131YBW7</accession>
<feature type="transmembrane region" description="Helical" evidence="1">
    <location>
        <begin position="81"/>
        <end position="101"/>
    </location>
</feature>
<name>A0A131YBW7_RHIAP</name>
<keyword evidence="1" id="KW-0472">Membrane</keyword>
<protein>
    <submittedName>
        <fullName evidence="3">Uncharacterized protein</fullName>
    </submittedName>
</protein>
<feature type="signal peptide" evidence="2">
    <location>
        <begin position="1"/>
        <end position="17"/>
    </location>
</feature>
<evidence type="ECO:0000256" key="2">
    <source>
        <dbReference type="SAM" id="SignalP"/>
    </source>
</evidence>
<sequence length="109" mass="12779">MFLCTLLLSFYTSQVDGCPSRRTVFRYSDDEHLEYFISCPHSLLFVCVLSISLSLQFFFFLRHIRSTKQKKKTIGACYLHFYVDPTSFFFFSSIIACYYNLAPAQQFSS</sequence>